<accession>A0A5C8PDD7</accession>
<proteinExistence type="predicted"/>
<sequence>MLKWFKAVCLTAAMMYVIPASAVDPTFDVERSWSGALVVMPTLPGVDPVIARMTDAINYNYFAAVKRGTPVAIYLHGSTGIEKGHIHDMKVLAQGGFISIAPDSFKRKGRKMQCDLNMNCGGFPDAHKWRIEEIRYSLVMLRTQPWVDTNRLILMGHSEGAIAAGNWRGTEFRAVILHGWMCRNYDEQTSGLKTPSTVPVLNITSSKDEKWPSRYWGTCERDLKGKWQAHWEVISPAGVTDHYLGARPEVEQKLIEFARRFTQ</sequence>
<dbReference type="GO" id="GO:0016787">
    <property type="term" value="F:hydrolase activity"/>
    <property type="evidence" value="ECO:0007669"/>
    <property type="project" value="InterPro"/>
</dbReference>
<feature type="domain" description="Dienelactone hydrolase" evidence="2">
    <location>
        <begin position="69"/>
        <end position="224"/>
    </location>
</feature>
<feature type="chain" id="PRO_5022915660" description="Dienelactone hydrolase domain-containing protein" evidence="1">
    <location>
        <begin position="23"/>
        <end position="263"/>
    </location>
</feature>
<evidence type="ECO:0000313" key="3">
    <source>
        <dbReference type="EMBL" id="TXL71766.1"/>
    </source>
</evidence>
<feature type="signal peptide" evidence="1">
    <location>
        <begin position="1"/>
        <end position="22"/>
    </location>
</feature>
<dbReference type="RefSeq" id="WP_178133839.1">
    <property type="nucleotide sequence ID" value="NZ_VDUZ01000039.1"/>
</dbReference>
<evidence type="ECO:0000259" key="2">
    <source>
        <dbReference type="Pfam" id="PF01738"/>
    </source>
</evidence>
<dbReference type="AlphaFoldDB" id="A0A5C8PDD7"/>
<dbReference type="Gene3D" id="3.40.50.1820">
    <property type="entry name" value="alpha/beta hydrolase"/>
    <property type="match status" value="1"/>
</dbReference>
<name>A0A5C8PDD7_9HYPH</name>
<dbReference type="InterPro" id="IPR029058">
    <property type="entry name" value="AB_hydrolase_fold"/>
</dbReference>
<dbReference type="Proteomes" id="UP000321638">
    <property type="component" value="Unassembled WGS sequence"/>
</dbReference>
<organism evidence="3 4">
    <name type="scientific">Vineibacter terrae</name>
    <dbReference type="NCBI Taxonomy" id="2586908"/>
    <lineage>
        <taxon>Bacteria</taxon>
        <taxon>Pseudomonadati</taxon>
        <taxon>Pseudomonadota</taxon>
        <taxon>Alphaproteobacteria</taxon>
        <taxon>Hyphomicrobiales</taxon>
        <taxon>Vineibacter</taxon>
    </lineage>
</organism>
<comment type="caution">
    <text evidence="3">The sequence shown here is derived from an EMBL/GenBank/DDBJ whole genome shotgun (WGS) entry which is preliminary data.</text>
</comment>
<dbReference type="InterPro" id="IPR002925">
    <property type="entry name" value="Dienelactn_hydro"/>
</dbReference>
<dbReference type="Pfam" id="PF01738">
    <property type="entry name" value="DLH"/>
    <property type="match status" value="1"/>
</dbReference>
<evidence type="ECO:0000313" key="4">
    <source>
        <dbReference type="Proteomes" id="UP000321638"/>
    </source>
</evidence>
<dbReference type="EMBL" id="VDUZ01000039">
    <property type="protein sequence ID" value="TXL71766.1"/>
    <property type="molecule type" value="Genomic_DNA"/>
</dbReference>
<evidence type="ECO:0000256" key="1">
    <source>
        <dbReference type="SAM" id="SignalP"/>
    </source>
</evidence>
<keyword evidence="1" id="KW-0732">Signal</keyword>
<dbReference type="SUPFAM" id="SSF53474">
    <property type="entry name" value="alpha/beta-Hydrolases"/>
    <property type="match status" value="1"/>
</dbReference>
<keyword evidence="4" id="KW-1185">Reference proteome</keyword>
<protein>
    <recommendedName>
        <fullName evidence="2">Dienelactone hydrolase domain-containing protein</fullName>
    </recommendedName>
</protein>
<reference evidence="3 4" key="1">
    <citation type="submission" date="2019-06" db="EMBL/GenBank/DDBJ databases">
        <title>New taxonomy in bacterial strain CC-CFT640, isolated from vineyard.</title>
        <authorList>
            <person name="Lin S.-Y."/>
            <person name="Tsai C.-F."/>
            <person name="Young C.-C."/>
        </authorList>
    </citation>
    <scope>NUCLEOTIDE SEQUENCE [LARGE SCALE GENOMIC DNA]</scope>
    <source>
        <strain evidence="3 4">CC-CFT640</strain>
    </source>
</reference>
<gene>
    <name evidence="3" type="ORF">FHP25_28255</name>
</gene>